<proteinExistence type="predicted"/>
<evidence type="ECO:0000313" key="3">
    <source>
        <dbReference type="EMBL" id="ACQ79008.1"/>
    </source>
</evidence>
<dbReference type="eggNOG" id="ENOG502ZMW0">
    <property type="taxonomic scope" value="Bacteria"/>
</dbReference>
<dbReference type="AlphaFoldDB" id="C5BYQ0"/>
<feature type="region of interest" description="Disordered" evidence="1">
    <location>
        <begin position="1"/>
        <end position="20"/>
    </location>
</feature>
<protein>
    <submittedName>
        <fullName evidence="3">Uncharacterized protein</fullName>
    </submittedName>
</protein>
<evidence type="ECO:0000256" key="2">
    <source>
        <dbReference type="SAM" id="Phobius"/>
    </source>
</evidence>
<sequence>MAAMAPPATEPAAGTASDAPLLRDRGLNRLGIERTGSRAAGVVVLVVVLLLVIPIALHASLGPTPVEQVQSGSVLRVTDGSTTVRVTVPDGWSSVGEGSSRGFSSGLTLVRTGMNATVSAASGVDDARTYFDRQVRLLALEGIPGTAEDVSVQDADGGQVVSGRVTGSGADDAFVTVLVSDGGDAASIFGIAAHGDLDRQQDAYDALVEGVQVR</sequence>
<dbReference type="KEGG" id="bcv:Bcav_0747"/>
<reference evidence="3 4" key="1">
    <citation type="journal article" date="2009" name="Stand. Genomic Sci.">
        <title>Complete genome sequence of Beutenbergia cavernae type strain (HKI 0122).</title>
        <authorList>
            <person name="Land M."/>
            <person name="Pukall R."/>
            <person name="Abt B."/>
            <person name="Goker M."/>
            <person name="Rohde M."/>
            <person name="Glavina Del Rio T."/>
            <person name="Tice H."/>
            <person name="Copeland A."/>
            <person name="Cheng J.F."/>
            <person name="Lucas S."/>
            <person name="Chen F."/>
            <person name="Nolan M."/>
            <person name="Bruce D."/>
            <person name="Goodwin L."/>
            <person name="Pitluck S."/>
            <person name="Ivanova N."/>
            <person name="Mavromatis K."/>
            <person name="Ovchinnikova G."/>
            <person name="Pati A."/>
            <person name="Chen A."/>
            <person name="Palaniappan K."/>
            <person name="Hauser L."/>
            <person name="Chang Y.J."/>
            <person name="Jefferies C.C."/>
            <person name="Saunders E."/>
            <person name="Brettin T."/>
            <person name="Detter J.C."/>
            <person name="Han C."/>
            <person name="Chain P."/>
            <person name="Bristow J."/>
            <person name="Eisen J.A."/>
            <person name="Markowitz V."/>
            <person name="Hugenholtz P."/>
            <person name="Kyrpides N.C."/>
            <person name="Klenk H.P."/>
            <person name="Lapidus A."/>
        </authorList>
    </citation>
    <scope>NUCLEOTIDE SEQUENCE [LARGE SCALE GENOMIC DNA]</scope>
    <source>
        <strain evidence="4">ATCC BAA-8 / DSM 12333 / NBRC 16432</strain>
    </source>
</reference>
<dbReference type="STRING" id="471853.Bcav_0747"/>
<dbReference type="EMBL" id="CP001618">
    <property type="protein sequence ID" value="ACQ79008.1"/>
    <property type="molecule type" value="Genomic_DNA"/>
</dbReference>
<keyword evidence="2" id="KW-1133">Transmembrane helix</keyword>
<accession>C5BYQ0</accession>
<keyword evidence="2" id="KW-0812">Transmembrane</keyword>
<evidence type="ECO:0000256" key="1">
    <source>
        <dbReference type="SAM" id="MobiDB-lite"/>
    </source>
</evidence>
<dbReference type="Proteomes" id="UP000007962">
    <property type="component" value="Chromosome"/>
</dbReference>
<dbReference type="HOGENOM" id="CLU_1286690_0_0_11"/>
<evidence type="ECO:0000313" key="4">
    <source>
        <dbReference type="Proteomes" id="UP000007962"/>
    </source>
</evidence>
<feature type="transmembrane region" description="Helical" evidence="2">
    <location>
        <begin position="39"/>
        <end position="61"/>
    </location>
</feature>
<keyword evidence="2" id="KW-0472">Membrane</keyword>
<name>C5BYQ0_BEUC1</name>
<keyword evidence="4" id="KW-1185">Reference proteome</keyword>
<gene>
    <name evidence="3" type="ordered locus">Bcav_0747</name>
</gene>
<dbReference type="RefSeq" id="WP_012725788.1">
    <property type="nucleotide sequence ID" value="NC_012669.1"/>
</dbReference>
<feature type="compositionally biased region" description="Low complexity" evidence="1">
    <location>
        <begin position="1"/>
        <end position="16"/>
    </location>
</feature>
<organism evidence="3 4">
    <name type="scientific">Beutenbergia cavernae (strain ATCC BAA-8 / DSM 12333 / CCUG 43141 / JCM 11478 / NBRC 16432 / NCIMB 13614 / HKI 0122)</name>
    <dbReference type="NCBI Taxonomy" id="471853"/>
    <lineage>
        <taxon>Bacteria</taxon>
        <taxon>Bacillati</taxon>
        <taxon>Actinomycetota</taxon>
        <taxon>Actinomycetes</taxon>
        <taxon>Micrococcales</taxon>
        <taxon>Beutenbergiaceae</taxon>
        <taxon>Beutenbergia</taxon>
    </lineage>
</organism>